<dbReference type="Proteomes" id="UP000293347">
    <property type="component" value="Unassembled WGS sequence"/>
</dbReference>
<dbReference type="SUPFAM" id="SSF143744">
    <property type="entry name" value="GlcG-like"/>
    <property type="match status" value="1"/>
</dbReference>
<evidence type="ECO:0000313" key="2">
    <source>
        <dbReference type="EMBL" id="TCD03178.1"/>
    </source>
</evidence>
<evidence type="ECO:0000256" key="1">
    <source>
        <dbReference type="SAM" id="SignalP"/>
    </source>
</evidence>
<evidence type="ECO:0008006" key="4">
    <source>
        <dbReference type="Google" id="ProtNLM"/>
    </source>
</evidence>
<sequence length="165" mass="17093">MKKHIFLAPLIIILFLSYQSSAQGRAASPAQITIEYAEKLVKEAIISAKEANANVAVSIIDANGDLVYFHRMDGAMSMAVTSAQGKARAAILFGQSTKSVADAVKDNKAISSTLNPSGAGSFAITIQQGGLPIVKDGKIIGGIGIGGSSPTNDELFAKAALEKTK</sequence>
<reference evidence="2 3" key="1">
    <citation type="submission" date="2019-02" db="EMBL/GenBank/DDBJ databases">
        <title>Pedobacter sp. RP-1-14 sp. nov., isolated from Arctic soil.</title>
        <authorList>
            <person name="Dahal R.H."/>
        </authorList>
    </citation>
    <scope>NUCLEOTIDE SEQUENCE [LARGE SCALE GENOMIC DNA]</scope>
    <source>
        <strain evidence="2 3">RP-1-14</strain>
    </source>
</reference>
<proteinExistence type="predicted"/>
<dbReference type="RefSeq" id="WP_131593535.1">
    <property type="nucleotide sequence ID" value="NZ_SJSL01000001.1"/>
</dbReference>
<dbReference type="EMBL" id="SJSL01000001">
    <property type="protein sequence ID" value="TCD03178.1"/>
    <property type="molecule type" value="Genomic_DNA"/>
</dbReference>
<name>A0A4R0NSV5_9SPHI</name>
<dbReference type="Gene3D" id="3.30.450.150">
    <property type="entry name" value="Haem-degrading domain"/>
    <property type="match status" value="1"/>
</dbReference>
<dbReference type="Pfam" id="PF03928">
    <property type="entry name" value="HbpS-like"/>
    <property type="match status" value="1"/>
</dbReference>
<accession>A0A4R0NSV5</accession>
<dbReference type="AlphaFoldDB" id="A0A4R0NSV5"/>
<keyword evidence="1" id="KW-0732">Signal</keyword>
<dbReference type="PANTHER" id="PTHR34309:SF1">
    <property type="entry name" value="PROTEIN GLCG"/>
    <property type="match status" value="1"/>
</dbReference>
<protein>
    <recommendedName>
        <fullName evidence="4">Heme-binding protein</fullName>
    </recommendedName>
</protein>
<dbReference type="OrthoDB" id="9778896at2"/>
<gene>
    <name evidence="2" type="ORF">EZ437_04180</name>
</gene>
<dbReference type="InterPro" id="IPR038084">
    <property type="entry name" value="PduO/GlcC-like_sf"/>
</dbReference>
<evidence type="ECO:0000313" key="3">
    <source>
        <dbReference type="Proteomes" id="UP000293347"/>
    </source>
</evidence>
<dbReference type="InterPro" id="IPR052517">
    <property type="entry name" value="GlcG_carb_metab_protein"/>
</dbReference>
<organism evidence="2 3">
    <name type="scientific">Pedobacter psychroterrae</name>
    <dbReference type="NCBI Taxonomy" id="2530453"/>
    <lineage>
        <taxon>Bacteria</taxon>
        <taxon>Pseudomonadati</taxon>
        <taxon>Bacteroidota</taxon>
        <taxon>Sphingobacteriia</taxon>
        <taxon>Sphingobacteriales</taxon>
        <taxon>Sphingobacteriaceae</taxon>
        <taxon>Pedobacter</taxon>
    </lineage>
</organism>
<feature type="chain" id="PRO_5020863635" description="Heme-binding protein" evidence="1">
    <location>
        <begin position="23"/>
        <end position="165"/>
    </location>
</feature>
<comment type="caution">
    <text evidence="2">The sequence shown here is derived from an EMBL/GenBank/DDBJ whole genome shotgun (WGS) entry which is preliminary data.</text>
</comment>
<dbReference type="PANTHER" id="PTHR34309">
    <property type="entry name" value="SLR1406 PROTEIN"/>
    <property type="match status" value="1"/>
</dbReference>
<dbReference type="InterPro" id="IPR005624">
    <property type="entry name" value="PduO/GlcC-like"/>
</dbReference>
<feature type="signal peptide" evidence="1">
    <location>
        <begin position="1"/>
        <end position="22"/>
    </location>
</feature>
<keyword evidence="3" id="KW-1185">Reference proteome</keyword>